<evidence type="ECO:0000256" key="1">
    <source>
        <dbReference type="ARBA" id="ARBA00022737"/>
    </source>
</evidence>
<accession>A0A7J0GYW0</accession>
<proteinExistence type="predicted"/>
<evidence type="ECO:0000313" key="4">
    <source>
        <dbReference type="Proteomes" id="UP000585474"/>
    </source>
</evidence>
<feature type="domain" description="WW" evidence="2">
    <location>
        <begin position="295"/>
        <end position="328"/>
    </location>
</feature>
<dbReference type="Gene3D" id="2.20.70.10">
    <property type="match status" value="1"/>
</dbReference>
<dbReference type="OrthoDB" id="187617at2759"/>
<evidence type="ECO:0000313" key="3">
    <source>
        <dbReference type="EMBL" id="GFZ15704.1"/>
    </source>
</evidence>
<dbReference type="Pfam" id="PF00397">
    <property type="entry name" value="WW"/>
    <property type="match status" value="1"/>
</dbReference>
<dbReference type="InterPro" id="IPR036020">
    <property type="entry name" value="WW_dom_sf"/>
</dbReference>
<dbReference type="GO" id="GO:0005634">
    <property type="term" value="C:nucleus"/>
    <property type="evidence" value="ECO:0007669"/>
    <property type="project" value="TreeGrafter"/>
</dbReference>
<keyword evidence="4" id="KW-1185">Reference proteome</keyword>
<keyword evidence="1" id="KW-0677">Repeat</keyword>
<dbReference type="PANTHER" id="PTHR15377:SF3">
    <property type="entry name" value="WW DOMAIN-CONTAINING PROTEIN"/>
    <property type="match status" value="1"/>
</dbReference>
<dbReference type="PROSITE" id="PS50020">
    <property type="entry name" value="WW_DOMAIN_2"/>
    <property type="match status" value="1"/>
</dbReference>
<dbReference type="AlphaFoldDB" id="A0A7J0GYW0"/>
<dbReference type="EMBL" id="BJWL01000025">
    <property type="protein sequence ID" value="GFZ15704.1"/>
    <property type="molecule type" value="Genomic_DNA"/>
</dbReference>
<dbReference type="InterPro" id="IPR001202">
    <property type="entry name" value="WW_dom"/>
</dbReference>
<organism evidence="3 4">
    <name type="scientific">Actinidia rufa</name>
    <dbReference type="NCBI Taxonomy" id="165716"/>
    <lineage>
        <taxon>Eukaryota</taxon>
        <taxon>Viridiplantae</taxon>
        <taxon>Streptophyta</taxon>
        <taxon>Embryophyta</taxon>
        <taxon>Tracheophyta</taxon>
        <taxon>Spermatophyta</taxon>
        <taxon>Magnoliopsida</taxon>
        <taxon>eudicotyledons</taxon>
        <taxon>Gunneridae</taxon>
        <taxon>Pentapetalae</taxon>
        <taxon>asterids</taxon>
        <taxon>Ericales</taxon>
        <taxon>Actinidiaceae</taxon>
        <taxon>Actinidia</taxon>
    </lineage>
</organism>
<dbReference type="GO" id="GO:0070063">
    <property type="term" value="F:RNA polymerase binding"/>
    <property type="evidence" value="ECO:0007669"/>
    <property type="project" value="InterPro"/>
</dbReference>
<dbReference type="PANTHER" id="PTHR15377">
    <property type="entry name" value="TRANSCRIPTION ELONGATION REGULATOR 1"/>
    <property type="match status" value="1"/>
</dbReference>
<name>A0A7J0GYW0_9ERIC</name>
<gene>
    <name evidence="3" type="ORF">Acr_25g0001130</name>
</gene>
<dbReference type="InterPro" id="IPR045148">
    <property type="entry name" value="TCRG1-like"/>
</dbReference>
<comment type="caution">
    <text evidence="3">The sequence shown here is derived from an EMBL/GenBank/DDBJ whole genome shotgun (WGS) entry which is preliminary data.</text>
</comment>
<dbReference type="Proteomes" id="UP000585474">
    <property type="component" value="Unassembled WGS sequence"/>
</dbReference>
<sequence>MSAPVALPVLPPKLASSNSLSFSFIGNPQSMMQSDQYMKSFQYDHKWQTIKGGQYLVENSSVDIAQETCIFAPAPFVSRSFSQPAHTAPSPATVSSSSNNVGLGTLRIPTTPIPIVHMPPGMSGTPMTPGPPGISSSAPFSLNLTVTSGAIDSSSAALVRPTMPAAPGPLNPAVQLQAYPPYPSVPPIAAPSHGLWLPPPQLSGLPRPPFLPYPATFPGPFPLPTRGLSLPSVPLPDAQPPGVTPLGMPIGTSMITVTSGSPLTTGSWMQQETPPGIDNSKLVTDVGTKDGAAISKQLDAWTAHKSETGVVYYYNALTGESTYEKPYGFKGEHFQIFGNNSSFYVYLGGVVPTL</sequence>
<dbReference type="PROSITE" id="PS01159">
    <property type="entry name" value="WW_DOMAIN_1"/>
    <property type="match status" value="1"/>
</dbReference>
<reference evidence="3 4" key="1">
    <citation type="submission" date="2019-07" db="EMBL/GenBank/DDBJ databases">
        <title>De Novo Assembly of kiwifruit Actinidia rufa.</title>
        <authorList>
            <person name="Sugita-Konishi S."/>
            <person name="Sato K."/>
            <person name="Mori E."/>
            <person name="Abe Y."/>
            <person name="Kisaki G."/>
            <person name="Hamano K."/>
            <person name="Suezawa K."/>
            <person name="Otani M."/>
            <person name="Fukuda T."/>
            <person name="Manabe T."/>
            <person name="Gomi K."/>
            <person name="Tabuchi M."/>
            <person name="Akimitsu K."/>
            <person name="Kataoka I."/>
        </authorList>
    </citation>
    <scope>NUCLEOTIDE SEQUENCE [LARGE SCALE GENOMIC DNA]</scope>
    <source>
        <strain evidence="4">cv. Fuchu</strain>
    </source>
</reference>
<evidence type="ECO:0000259" key="2">
    <source>
        <dbReference type="PROSITE" id="PS50020"/>
    </source>
</evidence>
<dbReference type="SMART" id="SM00456">
    <property type="entry name" value="WW"/>
    <property type="match status" value="1"/>
</dbReference>
<dbReference type="SUPFAM" id="SSF51045">
    <property type="entry name" value="WW domain"/>
    <property type="match status" value="1"/>
</dbReference>
<protein>
    <recommendedName>
        <fullName evidence="2">WW domain-containing protein</fullName>
    </recommendedName>
</protein>
<dbReference type="CDD" id="cd00201">
    <property type="entry name" value="WW"/>
    <property type="match status" value="1"/>
</dbReference>
<dbReference type="GO" id="GO:0003712">
    <property type="term" value="F:transcription coregulator activity"/>
    <property type="evidence" value="ECO:0007669"/>
    <property type="project" value="TreeGrafter"/>
</dbReference>